<proteinExistence type="predicted"/>
<evidence type="ECO:0000313" key="1">
    <source>
        <dbReference type="EMBL" id="EDQ03099.1"/>
    </source>
</evidence>
<accession>A0ABP2D4E5</accession>
<evidence type="ECO:0008006" key="3">
    <source>
        <dbReference type="Google" id="ProtNLM"/>
    </source>
</evidence>
<dbReference type="RefSeq" id="WP_007121319.1">
    <property type="nucleotide sequence ID" value="NZ_ABID01000044.1"/>
</dbReference>
<dbReference type="Proteomes" id="UP000003257">
    <property type="component" value="Unassembled WGS sequence"/>
</dbReference>
<keyword evidence="2" id="KW-1185">Reference proteome</keyword>
<dbReference type="EMBL" id="ABID01000044">
    <property type="protein sequence ID" value="EDQ03099.1"/>
    <property type="molecule type" value="Genomic_DNA"/>
</dbReference>
<protein>
    <recommendedName>
        <fullName evidence="3">PPC domain-containing protein</fullName>
    </recommendedName>
</protein>
<reference evidence="1 2" key="1">
    <citation type="submission" date="2007-11" db="EMBL/GenBank/DDBJ databases">
        <authorList>
            <person name="Wagner-Dobler I."/>
            <person name="Ferriera S."/>
            <person name="Johnson J."/>
            <person name="Kravitz S."/>
            <person name="Beeson K."/>
            <person name="Sutton G."/>
            <person name="Rogers Y.-H."/>
            <person name="Friedman R."/>
            <person name="Frazier M."/>
            <person name="Venter J.C."/>
        </authorList>
    </citation>
    <scope>NUCLEOTIDE SEQUENCE [LARGE SCALE GENOMIC DNA]</scope>
    <source>
        <strain evidence="1 2">HEL-45</strain>
    </source>
</reference>
<dbReference type="Gene3D" id="3.30.1330.80">
    <property type="entry name" value="Hypothetical protein, similar to alpha- acetolactate decarboxylase, domain 2"/>
    <property type="match status" value="1"/>
</dbReference>
<gene>
    <name evidence="1" type="ORF">OIHEL45_19906</name>
</gene>
<organism evidence="1 2">
    <name type="scientific">Sulfitobacter indolifex HEL-45</name>
    <dbReference type="NCBI Taxonomy" id="391624"/>
    <lineage>
        <taxon>Bacteria</taxon>
        <taxon>Pseudomonadati</taxon>
        <taxon>Pseudomonadota</taxon>
        <taxon>Alphaproteobacteria</taxon>
        <taxon>Rhodobacterales</taxon>
        <taxon>Roseobacteraceae</taxon>
        <taxon>Sulfitobacter</taxon>
    </lineage>
</organism>
<name>A0ABP2D4E5_9RHOB</name>
<evidence type="ECO:0000313" key="2">
    <source>
        <dbReference type="Proteomes" id="UP000003257"/>
    </source>
</evidence>
<dbReference type="SUPFAM" id="SSF117856">
    <property type="entry name" value="AF0104/ALDC/Ptd012-like"/>
    <property type="match status" value="1"/>
</dbReference>
<sequence length="268" mass="28171">MSEGRTLNHPGPVAADRIIAVSCSAVHQRVTLKAGFTLLQAMVDAVGEVGAWFDLDNVSVEKLTFVRPAPAPDDRHVAWYSAQTVLTSATIKRAGSHLGRRDGAAFAHVHGLWTDSNGSPHAGHLLAEATVLSTDHTVDAWVLEGAIFDMKADAETGFTLFHPVSMGAVEHPNATLATIRPNELLEEGLAKCSDATGLRFRTIKGLGSLVGTKLEGQPILEDDATEILLTGEAGRGGISVGFAGPPIIGNLALGANRVCVTFEVLLLS</sequence>
<comment type="caution">
    <text evidence="1">The sequence shown here is derived from an EMBL/GenBank/DDBJ whole genome shotgun (WGS) entry which is preliminary data.</text>
</comment>